<proteinExistence type="predicted"/>
<dbReference type="RefSeq" id="WP_380138556.1">
    <property type="nucleotide sequence ID" value="NZ_JBHLUI010000009.1"/>
</dbReference>
<evidence type="ECO:0000313" key="1">
    <source>
        <dbReference type="EMBL" id="MFB9376298.1"/>
    </source>
</evidence>
<reference evidence="1 2" key="1">
    <citation type="submission" date="2024-09" db="EMBL/GenBank/DDBJ databases">
        <authorList>
            <person name="Sun Q."/>
            <person name="Mori K."/>
        </authorList>
    </citation>
    <scope>NUCLEOTIDE SEQUENCE [LARGE SCALE GENOMIC DNA]</scope>
    <source>
        <strain evidence="1 2">TISTR 1856</strain>
    </source>
</reference>
<name>A0ABV5LQI8_9ACTN</name>
<evidence type="ECO:0008006" key="3">
    <source>
        <dbReference type="Google" id="ProtNLM"/>
    </source>
</evidence>
<dbReference type="SUPFAM" id="SSF52540">
    <property type="entry name" value="P-loop containing nucleoside triphosphate hydrolases"/>
    <property type="match status" value="1"/>
</dbReference>
<dbReference type="Proteomes" id="UP001589748">
    <property type="component" value="Unassembled WGS sequence"/>
</dbReference>
<keyword evidence="2" id="KW-1185">Reference proteome</keyword>
<accession>A0ABV5LQI8</accession>
<evidence type="ECO:0000313" key="2">
    <source>
        <dbReference type="Proteomes" id="UP001589748"/>
    </source>
</evidence>
<protein>
    <recommendedName>
        <fullName evidence="3">Uridine kinase</fullName>
    </recommendedName>
</protein>
<gene>
    <name evidence="1" type="ORF">ACFFVI_04895</name>
</gene>
<dbReference type="InterPro" id="IPR027417">
    <property type="entry name" value="P-loop_NTPase"/>
</dbReference>
<dbReference type="EMBL" id="JBHMDM010000003">
    <property type="protein sequence ID" value="MFB9376298.1"/>
    <property type="molecule type" value="Genomic_DNA"/>
</dbReference>
<comment type="caution">
    <text evidence="1">The sequence shown here is derived from an EMBL/GenBank/DDBJ whole genome shotgun (WGS) entry which is preliminary data.</text>
</comment>
<dbReference type="Gene3D" id="3.40.50.300">
    <property type="entry name" value="P-loop containing nucleotide triphosphate hydrolases"/>
    <property type="match status" value="1"/>
</dbReference>
<sequence length="230" mass="24575">MSEHEPITLYAGEPEAGPFRVVPVADVLDRLGTPPPGRPRVVAVDGRGGSGKSTVARRLAAAAGATTTATVVSTDDVAWHHSFFDWTDLLVEGVLRPARAGRAVAYRPPAWSARWRGGSIGVPAGTRWVFLEGVGSGRRELADLVDAVLWVQSDARAAEHAGIERDVAAGDNGDRDEATRFWHEWQAEEIPFLAEQRPWERAILVLAGVGLPTPPAGELLVAEPPTTTKG</sequence>
<organism evidence="1 2">
    <name type="scientific">Kineococcus gynurae</name>
    <dbReference type="NCBI Taxonomy" id="452979"/>
    <lineage>
        <taxon>Bacteria</taxon>
        <taxon>Bacillati</taxon>
        <taxon>Actinomycetota</taxon>
        <taxon>Actinomycetes</taxon>
        <taxon>Kineosporiales</taxon>
        <taxon>Kineosporiaceae</taxon>
        <taxon>Kineococcus</taxon>
    </lineage>
</organism>